<sequence>MAAPDTQDTYRTVAQGDARLHPEIWDSTTSSPLYATNTSEHHTPNALTSDLEVASRKAGIRPRPSRHRRSLSQVFPDGLWPNAPTGVNPRRTWRGSVPTYTPWKVQGLLDLLFETLPPHLVFINVTKTEYRKMRTGSQHEFIIVEVEDANVGVKNYMILDRTANPLARSSPTFISRTIIASSKVLAEDQVRVSYNGDKQQLLQDCGYGNCILLAENHFETTKEEDKLKLYELVAFACHASQDHPSYSLLKKNCYWFAGLINDYLKSRNPDGYKTYDDHKVRKGAYRIFKAIGLDIYYRTTTDEKEREKTAEFIMAEFEDYTINWLESRLENTRQYWEEELHAALSHRGYGLPTPGGIQ</sequence>
<accession>A0A8H8NXZ8</accession>
<proteinExistence type="predicted"/>
<dbReference type="GeneID" id="67031875"/>
<gene>
    <name evidence="1" type="ORF">RhiXN_09596</name>
</gene>
<dbReference type="KEGG" id="rsx:RhiXN_09596"/>
<evidence type="ECO:0000313" key="1">
    <source>
        <dbReference type="EMBL" id="QRW22009.1"/>
    </source>
</evidence>
<protein>
    <submittedName>
        <fullName evidence="1">Uncharacterized protein</fullName>
    </submittedName>
</protein>
<reference evidence="1" key="1">
    <citation type="submission" date="2020-05" db="EMBL/GenBank/DDBJ databases">
        <title>Evolutionary and genomic comparisons of hybrid uninucleate and nonhybrid Rhizoctonia fungi.</title>
        <authorList>
            <person name="Li C."/>
            <person name="Chen X."/>
        </authorList>
    </citation>
    <scope>NUCLEOTIDE SEQUENCE</scope>
    <source>
        <strain evidence="1">AG-1 IA</strain>
    </source>
</reference>
<dbReference type="Proteomes" id="UP000650533">
    <property type="component" value="Chromosome 8"/>
</dbReference>
<name>A0A8H8NXZ8_9AGAM</name>
<dbReference type="EMBL" id="CP059665">
    <property type="protein sequence ID" value="QRW22009.1"/>
    <property type="molecule type" value="Genomic_DNA"/>
</dbReference>
<dbReference type="AlphaFoldDB" id="A0A8H8NXZ8"/>
<evidence type="ECO:0000313" key="2">
    <source>
        <dbReference type="Proteomes" id="UP000650533"/>
    </source>
</evidence>
<dbReference type="RefSeq" id="XP_043182246.1">
    <property type="nucleotide sequence ID" value="XM_043329412.1"/>
</dbReference>
<organism evidence="1 2">
    <name type="scientific">Rhizoctonia solani</name>
    <dbReference type="NCBI Taxonomy" id="456999"/>
    <lineage>
        <taxon>Eukaryota</taxon>
        <taxon>Fungi</taxon>
        <taxon>Dikarya</taxon>
        <taxon>Basidiomycota</taxon>
        <taxon>Agaricomycotina</taxon>
        <taxon>Agaricomycetes</taxon>
        <taxon>Cantharellales</taxon>
        <taxon>Ceratobasidiaceae</taxon>
        <taxon>Rhizoctonia</taxon>
    </lineage>
</organism>